<organism evidence="3 5">
    <name type="scientific">Biomphalaria glabrata</name>
    <name type="common">Bloodfluke planorb</name>
    <name type="synonym">Freshwater snail</name>
    <dbReference type="NCBI Taxonomy" id="6526"/>
    <lineage>
        <taxon>Eukaryota</taxon>
        <taxon>Metazoa</taxon>
        <taxon>Spiralia</taxon>
        <taxon>Lophotrochozoa</taxon>
        <taxon>Mollusca</taxon>
        <taxon>Gastropoda</taxon>
        <taxon>Heterobranchia</taxon>
        <taxon>Euthyneura</taxon>
        <taxon>Panpulmonata</taxon>
        <taxon>Hygrophila</taxon>
        <taxon>Lymnaeoidea</taxon>
        <taxon>Planorbidae</taxon>
        <taxon>Biomphalaria</taxon>
    </lineage>
</organism>
<dbReference type="GO" id="GO:0008083">
    <property type="term" value="F:growth factor activity"/>
    <property type="evidence" value="ECO:0007669"/>
    <property type="project" value="TreeGrafter"/>
</dbReference>
<evidence type="ECO:0000313" key="4">
    <source>
        <dbReference type="RefSeq" id="XP_055888123.1"/>
    </source>
</evidence>
<dbReference type="OrthoDB" id="10040891at2759"/>
<dbReference type="PROSITE" id="PS50270">
    <property type="entry name" value="NGF_2"/>
    <property type="match status" value="1"/>
</dbReference>
<protein>
    <submittedName>
        <fullName evidence="4 5">Neurotrophin-3-like isoform X1</fullName>
    </submittedName>
</protein>
<name>A0A9W3ALR8_BIOGL</name>
<dbReference type="InterPro" id="IPR002072">
    <property type="entry name" value="Nerve_growth_factor-rel"/>
</dbReference>
<dbReference type="Pfam" id="PF00243">
    <property type="entry name" value="NGF"/>
    <property type="match status" value="1"/>
</dbReference>
<dbReference type="AlphaFoldDB" id="A0A9W3ALR8"/>
<dbReference type="PANTHER" id="PTHR23199">
    <property type="entry name" value="NEUROTROPHIN 1-RELATED"/>
    <property type="match status" value="1"/>
</dbReference>
<sequence>MSSDLTKVNLFLTTALLVLVVDLCALDRRKRDTMSDEFLEYSRLQRRRAQHVQLRSRRRYEEHRQELETILSPLPEYQSTEKKPERYFYSSNSINSNEHDIRNRRSFDVESPVPACPSDVTWQRLSSAIDLTGVTVTLVQHPTAQLFLIVRCKHHNCCLGIDNRRYNSSCQQEYGYTNALVYSPTSRNRRERRIIQFHGRCTCYVTPI</sequence>
<dbReference type="InterPro" id="IPR029034">
    <property type="entry name" value="Cystine-knot_cytokine"/>
</dbReference>
<dbReference type="GeneID" id="106057572"/>
<accession>A0A9W3ALR8</accession>
<evidence type="ECO:0000256" key="1">
    <source>
        <dbReference type="SAM" id="SignalP"/>
    </source>
</evidence>
<dbReference type="RefSeq" id="XP_055888124.1">
    <property type="nucleotide sequence ID" value="XM_056032149.1"/>
</dbReference>
<dbReference type="GO" id="GO:0021556">
    <property type="term" value="P:central nervous system formation"/>
    <property type="evidence" value="ECO:0007669"/>
    <property type="project" value="TreeGrafter"/>
</dbReference>
<evidence type="ECO:0000313" key="3">
    <source>
        <dbReference type="Proteomes" id="UP001165740"/>
    </source>
</evidence>
<gene>
    <name evidence="4 5 6" type="primary">LOC106057572</name>
</gene>
<dbReference type="RefSeq" id="XP_055888123.1">
    <property type="nucleotide sequence ID" value="XM_056032148.1"/>
</dbReference>
<evidence type="ECO:0000313" key="6">
    <source>
        <dbReference type="RefSeq" id="XP_055888125.1"/>
    </source>
</evidence>
<reference evidence="4 5" key="1">
    <citation type="submission" date="2025-04" db="UniProtKB">
        <authorList>
            <consortium name="RefSeq"/>
        </authorList>
    </citation>
    <scope>IDENTIFICATION</scope>
</reference>
<evidence type="ECO:0000259" key="2">
    <source>
        <dbReference type="Pfam" id="PF00243"/>
    </source>
</evidence>
<feature type="signal peptide" evidence="1">
    <location>
        <begin position="1"/>
        <end position="25"/>
    </location>
</feature>
<keyword evidence="3" id="KW-1185">Reference proteome</keyword>
<dbReference type="Gene3D" id="2.10.90.10">
    <property type="entry name" value="Cystine-knot cytokines"/>
    <property type="match status" value="1"/>
</dbReference>
<feature type="chain" id="PRO_5044702857" evidence="1">
    <location>
        <begin position="26"/>
        <end position="208"/>
    </location>
</feature>
<dbReference type="SUPFAM" id="SSF57501">
    <property type="entry name" value="Cystine-knot cytokines"/>
    <property type="match status" value="1"/>
</dbReference>
<keyword evidence="1" id="KW-0732">Signal</keyword>
<dbReference type="InterPro" id="IPR052444">
    <property type="entry name" value="Spz/Toll_ligand-like"/>
</dbReference>
<dbReference type="Proteomes" id="UP001165740">
    <property type="component" value="Chromosome 6"/>
</dbReference>
<dbReference type="RefSeq" id="XP_055888125.1">
    <property type="nucleotide sequence ID" value="XM_056032150.1"/>
</dbReference>
<proteinExistence type="predicted"/>
<dbReference type="GO" id="GO:0005121">
    <property type="term" value="F:Toll binding"/>
    <property type="evidence" value="ECO:0007669"/>
    <property type="project" value="TreeGrafter"/>
</dbReference>
<dbReference type="PANTHER" id="PTHR23199:SF17">
    <property type="entry name" value="NERVE GROWTH FACTOR-RELATED DOMAIN-CONTAINING PROTEIN"/>
    <property type="match status" value="1"/>
</dbReference>
<feature type="domain" description="Nerve growth factor-related" evidence="2">
    <location>
        <begin position="115"/>
        <end position="205"/>
    </location>
</feature>
<dbReference type="GO" id="GO:0005576">
    <property type="term" value="C:extracellular region"/>
    <property type="evidence" value="ECO:0007669"/>
    <property type="project" value="TreeGrafter"/>
</dbReference>
<evidence type="ECO:0000313" key="5">
    <source>
        <dbReference type="RefSeq" id="XP_055888124.1"/>
    </source>
</evidence>
<dbReference type="GO" id="GO:0045087">
    <property type="term" value="P:innate immune response"/>
    <property type="evidence" value="ECO:0007669"/>
    <property type="project" value="TreeGrafter"/>
</dbReference>